<dbReference type="AlphaFoldDB" id="A0A4Q7M9F7"/>
<evidence type="ECO:0000313" key="3">
    <source>
        <dbReference type="Proteomes" id="UP000292039"/>
    </source>
</evidence>
<dbReference type="PANTHER" id="PTHR30547:SF5">
    <property type="entry name" value="NUCLEASE YHCG-RELATED"/>
    <property type="match status" value="1"/>
</dbReference>
<dbReference type="InterPro" id="IPR041527">
    <property type="entry name" value="YhcG_N"/>
</dbReference>
<accession>A0A4Q7M9F7</accession>
<dbReference type="Pfam" id="PF17761">
    <property type="entry name" value="DUF1016_N"/>
    <property type="match status" value="1"/>
</dbReference>
<name>A0A4Q7M9F7_9BURK</name>
<evidence type="ECO:0000259" key="1">
    <source>
        <dbReference type="Pfam" id="PF17761"/>
    </source>
</evidence>
<gene>
    <name evidence="2" type="ORF">EV679_3532</name>
</gene>
<dbReference type="Proteomes" id="UP000292039">
    <property type="component" value="Unassembled WGS sequence"/>
</dbReference>
<evidence type="ECO:0000313" key="2">
    <source>
        <dbReference type="EMBL" id="RZS63887.1"/>
    </source>
</evidence>
<protein>
    <submittedName>
        <fullName evidence="2">Uncharacterized protein DUF1016</fullName>
    </submittedName>
</protein>
<dbReference type="EMBL" id="SGWZ01000008">
    <property type="protein sequence ID" value="RZS63887.1"/>
    <property type="molecule type" value="Genomic_DNA"/>
</dbReference>
<sequence>MTRKTPVAARKPTALPAGYAGIHGGIVELLDAARQAAARSVNALMTASYWEIGRRIVEAEQKGKRRAGYGEQLMARLSADLTARFGRGFSPDNLENMRRFFVAYPLEAISETLSRKSGDGLPIENSETMSRKFDLSELAQAFALCHPRLRGAMRPLPSADRPVEQAGWIAGGCARGDDSATPVGGCVVGVAHPAGARCDPGGCILARGG</sequence>
<comment type="caution">
    <text evidence="2">The sequence shown here is derived from an EMBL/GenBank/DDBJ whole genome shotgun (WGS) entry which is preliminary data.</text>
</comment>
<organism evidence="2 3">
    <name type="scientific">Kerstersia gyiorum</name>
    <dbReference type="NCBI Taxonomy" id="206506"/>
    <lineage>
        <taxon>Bacteria</taxon>
        <taxon>Pseudomonadati</taxon>
        <taxon>Pseudomonadota</taxon>
        <taxon>Betaproteobacteria</taxon>
        <taxon>Burkholderiales</taxon>
        <taxon>Alcaligenaceae</taxon>
        <taxon>Kerstersia</taxon>
    </lineage>
</organism>
<proteinExistence type="predicted"/>
<feature type="domain" description="YhcG N-terminal" evidence="1">
    <location>
        <begin position="26"/>
        <end position="116"/>
    </location>
</feature>
<dbReference type="InterPro" id="IPR053148">
    <property type="entry name" value="PD-DEXK-like_domain"/>
</dbReference>
<reference evidence="2 3" key="1">
    <citation type="submission" date="2019-02" db="EMBL/GenBank/DDBJ databases">
        <title>Genomic Encyclopedia of Type Strains, Phase IV (KMG-IV): sequencing the most valuable type-strain genomes for metagenomic binning, comparative biology and taxonomic classification.</title>
        <authorList>
            <person name="Goeker M."/>
        </authorList>
    </citation>
    <scope>NUCLEOTIDE SEQUENCE [LARGE SCALE GENOMIC DNA]</scope>
    <source>
        <strain evidence="2 3">DSM 16618</strain>
    </source>
</reference>
<dbReference type="PANTHER" id="PTHR30547">
    <property type="entry name" value="UNCHARACTERIZED PROTEIN YHCG-RELATED"/>
    <property type="match status" value="1"/>
</dbReference>